<dbReference type="InterPro" id="IPR001647">
    <property type="entry name" value="HTH_TetR"/>
</dbReference>
<evidence type="ECO:0000256" key="1">
    <source>
        <dbReference type="ARBA" id="ARBA00023015"/>
    </source>
</evidence>
<dbReference type="AlphaFoldDB" id="A0A1W9Z6N9"/>
<keyword evidence="7" id="KW-1185">Reference proteome</keyword>
<evidence type="ECO:0000256" key="4">
    <source>
        <dbReference type="PROSITE-ProRule" id="PRU00335"/>
    </source>
</evidence>
<accession>A0A1W9Z6N9</accession>
<sequence>MDSFETLRDLLTDESATDAISERILAAAAELVGRHGDEQTTMAAIAEKAGVGRATVFRRFGSKQEILDRALMRELRILTLALQDSAATADTAAAAVIECLVLTMRAMRSRPLLRRLAQLEPEKLIAFMRLRRPPVLVLWRSMHTSIMESFETTQLDPWMRSALADMLVHLTLGYSVVPESSIDLQNGEQLRTALALVVTPVLG</sequence>
<evidence type="ECO:0000313" key="6">
    <source>
        <dbReference type="EMBL" id="ORA07956.1"/>
    </source>
</evidence>
<dbReference type="Proteomes" id="UP000192707">
    <property type="component" value="Unassembled WGS sequence"/>
</dbReference>
<keyword evidence="1" id="KW-0805">Transcription regulation</keyword>
<dbReference type="OrthoDB" id="6077212at2"/>
<reference evidence="6 7" key="1">
    <citation type="submission" date="2016-12" db="EMBL/GenBank/DDBJ databases">
        <title>The new phylogeny of genus Mycobacterium.</title>
        <authorList>
            <person name="Tortoli E."/>
            <person name="Trovato A."/>
            <person name="Cirillo D.M."/>
        </authorList>
    </citation>
    <scope>NUCLEOTIDE SEQUENCE [LARGE SCALE GENOMIC DNA]</scope>
    <source>
        <strain evidence="6 7">DSM 45069</strain>
    </source>
</reference>
<dbReference type="PANTHER" id="PTHR30055:SF234">
    <property type="entry name" value="HTH-TYPE TRANSCRIPTIONAL REGULATOR BETI"/>
    <property type="match status" value="1"/>
</dbReference>
<dbReference type="PRINTS" id="PR00455">
    <property type="entry name" value="HTHTETR"/>
</dbReference>
<evidence type="ECO:0000256" key="3">
    <source>
        <dbReference type="ARBA" id="ARBA00023163"/>
    </source>
</evidence>
<name>A0A1W9Z6N9_MYCAI</name>
<feature type="DNA-binding region" description="H-T-H motif" evidence="4">
    <location>
        <begin position="41"/>
        <end position="60"/>
    </location>
</feature>
<proteinExistence type="predicted"/>
<dbReference type="RefSeq" id="WP_083067094.1">
    <property type="nucleotide sequence ID" value="NZ_MVHG01000112.1"/>
</dbReference>
<dbReference type="InterPro" id="IPR050109">
    <property type="entry name" value="HTH-type_TetR-like_transc_reg"/>
</dbReference>
<comment type="caution">
    <text evidence="6">The sequence shown here is derived from an EMBL/GenBank/DDBJ whole genome shotgun (WGS) entry which is preliminary data.</text>
</comment>
<dbReference type="Gene3D" id="1.10.357.10">
    <property type="entry name" value="Tetracycline Repressor, domain 2"/>
    <property type="match status" value="1"/>
</dbReference>
<feature type="domain" description="HTH tetR-type" evidence="5">
    <location>
        <begin position="18"/>
        <end position="78"/>
    </location>
</feature>
<gene>
    <name evidence="6" type="ORF">BST14_25605</name>
</gene>
<evidence type="ECO:0000259" key="5">
    <source>
        <dbReference type="PROSITE" id="PS50977"/>
    </source>
</evidence>
<dbReference type="SUPFAM" id="SSF46689">
    <property type="entry name" value="Homeodomain-like"/>
    <property type="match status" value="1"/>
</dbReference>
<evidence type="ECO:0000256" key="2">
    <source>
        <dbReference type="ARBA" id="ARBA00023125"/>
    </source>
</evidence>
<dbReference type="PANTHER" id="PTHR30055">
    <property type="entry name" value="HTH-TYPE TRANSCRIPTIONAL REGULATOR RUTR"/>
    <property type="match status" value="1"/>
</dbReference>
<organism evidence="6 7">
    <name type="scientific">Mycobacterium arosiense ATCC BAA-1401 = DSM 45069</name>
    <dbReference type="NCBI Taxonomy" id="1265311"/>
    <lineage>
        <taxon>Bacteria</taxon>
        <taxon>Bacillati</taxon>
        <taxon>Actinomycetota</taxon>
        <taxon>Actinomycetes</taxon>
        <taxon>Mycobacteriales</taxon>
        <taxon>Mycobacteriaceae</taxon>
        <taxon>Mycobacterium</taxon>
        <taxon>Mycobacterium avium complex (MAC)</taxon>
    </lineage>
</organism>
<dbReference type="PROSITE" id="PS50977">
    <property type="entry name" value="HTH_TETR_2"/>
    <property type="match status" value="1"/>
</dbReference>
<dbReference type="Pfam" id="PF00440">
    <property type="entry name" value="TetR_N"/>
    <property type="match status" value="1"/>
</dbReference>
<keyword evidence="2 4" id="KW-0238">DNA-binding</keyword>
<dbReference type="GO" id="GO:0000976">
    <property type="term" value="F:transcription cis-regulatory region binding"/>
    <property type="evidence" value="ECO:0007669"/>
    <property type="project" value="TreeGrafter"/>
</dbReference>
<protein>
    <recommendedName>
        <fullName evidence="5">HTH tetR-type domain-containing protein</fullName>
    </recommendedName>
</protein>
<dbReference type="InterPro" id="IPR009057">
    <property type="entry name" value="Homeodomain-like_sf"/>
</dbReference>
<evidence type="ECO:0000313" key="7">
    <source>
        <dbReference type="Proteomes" id="UP000192707"/>
    </source>
</evidence>
<keyword evidence="3" id="KW-0804">Transcription</keyword>
<dbReference type="EMBL" id="MVHG01000112">
    <property type="protein sequence ID" value="ORA07956.1"/>
    <property type="molecule type" value="Genomic_DNA"/>
</dbReference>
<dbReference type="GO" id="GO:0003700">
    <property type="term" value="F:DNA-binding transcription factor activity"/>
    <property type="evidence" value="ECO:0007669"/>
    <property type="project" value="TreeGrafter"/>
</dbReference>